<dbReference type="PANTHER" id="PTHR22443:SF16">
    <property type="entry name" value="KAT8 REGULATORY NSL COMPLEX SUBUNIT 1-LIKE PROTEIN"/>
    <property type="match status" value="1"/>
</dbReference>
<evidence type="ECO:0008006" key="3">
    <source>
        <dbReference type="Google" id="ProtNLM"/>
    </source>
</evidence>
<name>A0ABN9MIX7_9NEOB</name>
<organism evidence="1 2">
    <name type="scientific">Ranitomeya imitator</name>
    <name type="common">mimic poison frog</name>
    <dbReference type="NCBI Taxonomy" id="111125"/>
    <lineage>
        <taxon>Eukaryota</taxon>
        <taxon>Metazoa</taxon>
        <taxon>Chordata</taxon>
        <taxon>Craniata</taxon>
        <taxon>Vertebrata</taxon>
        <taxon>Euteleostomi</taxon>
        <taxon>Amphibia</taxon>
        <taxon>Batrachia</taxon>
        <taxon>Anura</taxon>
        <taxon>Neobatrachia</taxon>
        <taxon>Hyloidea</taxon>
        <taxon>Dendrobatidae</taxon>
        <taxon>Dendrobatinae</taxon>
        <taxon>Ranitomeya</taxon>
    </lineage>
</organism>
<dbReference type="Proteomes" id="UP001176940">
    <property type="component" value="Unassembled WGS sequence"/>
</dbReference>
<dbReference type="InterPro" id="IPR026180">
    <property type="entry name" value="NSL1"/>
</dbReference>
<proteinExistence type="predicted"/>
<dbReference type="InterPro" id="IPR036397">
    <property type="entry name" value="RNaseH_sf"/>
</dbReference>
<accession>A0ABN9MIX7</accession>
<reference evidence="1" key="1">
    <citation type="submission" date="2023-07" db="EMBL/GenBank/DDBJ databases">
        <authorList>
            <person name="Stuckert A."/>
        </authorList>
    </citation>
    <scope>NUCLEOTIDE SEQUENCE</scope>
</reference>
<protein>
    <recommendedName>
        <fullName evidence="3">Tc1-like transposase DDE domain-containing protein</fullName>
    </recommendedName>
</protein>
<keyword evidence="2" id="KW-1185">Reference proteome</keyword>
<evidence type="ECO:0000313" key="1">
    <source>
        <dbReference type="EMBL" id="CAJ0965481.1"/>
    </source>
</evidence>
<gene>
    <name evidence="1" type="ORF">RIMI_LOCUS20328697</name>
</gene>
<dbReference type="Gene3D" id="3.30.420.10">
    <property type="entry name" value="Ribonuclease H-like superfamily/Ribonuclease H"/>
    <property type="match status" value="1"/>
</dbReference>
<sequence length="258" mass="29442">MSPSSPTLLLRNIEKQSAQLTQMVSSLINAIPVSLPPTSPDKPYGKMAAIGPHGASKLRKAGVSPRNRFCKQQLAHKPVYGINKSWQPVNYSSIGLRCDETQKPVLVKRDVCERDPSFHPVLSLPSDVLLRLHLEGLLKRNSDIKDPLKSRLFYPHDDDEDDDDNEHLPHGVCVCIFIKLWQKLRDHHIKTLSWAAQSPDLNPIENLWNVIKRMMDSHKSSNKELLLFLRQKQCESLVESMPRRMKAVIKDHGYSTKY</sequence>
<dbReference type="EMBL" id="CAUEEQ010067666">
    <property type="protein sequence ID" value="CAJ0965481.1"/>
    <property type="molecule type" value="Genomic_DNA"/>
</dbReference>
<evidence type="ECO:0000313" key="2">
    <source>
        <dbReference type="Proteomes" id="UP001176940"/>
    </source>
</evidence>
<comment type="caution">
    <text evidence="1">The sequence shown here is derived from an EMBL/GenBank/DDBJ whole genome shotgun (WGS) entry which is preliminary data.</text>
</comment>
<dbReference type="PANTHER" id="PTHR22443">
    <property type="entry name" value="NON-SPECIFIC LETHAL 1, ISOFORM M"/>
    <property type="match status" value="1"/>
</dbReference>